<dbReference type="InterPro" id="IPR003959">
    <property type="entry name" value="ATPase_AAA_core"/>
</dbReference>
<name>A0A8T1W392_9STRA</name>
<gene>
    <name evidence="2" type="ORF">PHYPSEUDO_014818</name>
</gene>
<keyword evidence="3" id="KW-1185">Reference proteome</keyword>
<evidence type="ECO:0000259" key="1">
    <source>
        <dbReference type="Pfam" id="PF00004"/>
    </source>
</evidence>
<proteinExistence type="predicted"/>
<dbReference type="Proteomes" id="UP000694044">
    <property type="component" value="Unassembled WGS sequence"/>
</dbReference>
<feature type="domain" description="ATPase AAA-type core" evidence="1">
    <location>
        <begin position="93"/>
        <end position="174"/>
    </location>
</feature>
<comment type="caution">
    <text evidence="2">The sequence shown here is derived from an EMBL/GenBank/DDBJ whole genome shotgun (WGS) entry which is preliminary data.</text>
</comment>
<dbReference type="GO" id="GO:0016887">
    <property type="term" value="F:ATP hydrolysis activity"/>
    <property type="evidence" value="ECO:0007669"/>
    <property type="project" value="InterPro"/>
</dbReference>
<dbReference type="AlphaFoldDB" id="A0A8T1W392"/>
<organism evidence="2 3">
    <name type="scientific">Phytophthora pseudosyringae</name>
    <dbReference type="NCBI Taxonomy" id="221518"/>
    <lineage>
        <taxon>Eukaryota</taxon>
        <taxon>Sar</taxon>
        <taxon>Stramenopiles</taxon>
        <taxon>Oomycota</taxon>
        <taxon>Peronosporomycetes</taxon>
        <taxon>Peronosporales</taxon>
        <taxon>Peronosporaceae</taxon>
        <taxon>Phytophthora</taxon>
    </lineage>
</organism>
<sequence>MMAFLPMPALAREMRRRNANGRQPIDCCENMHPTLASSLKTFFIQNGVDLADSKTEPSGDGSRAGRSVKLQEIVGLAQPRERILHGQEFQRFLVTCIATELELEIVEINTQDVLSYRLGGTEKQVRAHFERAVRTKPRKALVIINEFENLSPRPTKSSASWHGTLRQCFLTLFDATIDPMSEF</sequence>
<dbReference type="OrthoDB" id="98960at2759"/>
<reference evidence="2" key="1">
    <citation type="submission" date="2021-02" db="EMBL/GenBank/DDBJ databases">
        <authorList>
            <person name="Palmer J.M."/>
        </authorList>
    </citation>
    <scope>NUCLEOTIDE SEQUENCE</scope>
    <source>
        <strain evidence="2">SCRP734</strain>
    </source>
</reference>
<protein>
    <recommendedName>
        <fullName evidence="1">ATPase AAA-type core domain-containing protein</fullName>
    </recommendedName>
</protein>
<dbReference type="EMBL" id="JAGDFM010000087">
    <property type="protein sequence ID" value="KAG7387038.1"/>
    <property type="molecule type" value="Genomic_DNA"/>
</dbReference>
<dbReference type="Pfam" id="PF00004">
    <property type="entry name" value="AAA"/>
    <property type="match status" value="1"/>
</dbReference>
<evidence type="ECO:0000313" key="2">
    <source>
        <dbReference type="EMBL" id="KAG7387038.1"/>
    </source>
</evidence>
<evidence type="ECO:0000313" key="3">
    <source>
        <dbReference type="Proteomes" id="UP000694044"/>
    </source>
</evidence>
<accession>A0A8T1W392</accession>
<dbReference type="GO" id="GO:0005524">
    <property type="term" value="F:ATP binding"/>
    <property type="evidence" value="ECO:0007669"/>
    <property type="project" value="InterPro"/>
</dbReference>